<dbReference type="InterPro" id="IPR011010">
    <property type="entry name" value="DNA_brk_join_enz"/>
</dbReference>
<keyword evidence="2" id="KW-0238">DNA-binding</keyword>
<organism evidence="5 6">
    <name type="scientific">Amycolatopsis alkalitolerans</name>
    <dbReference type="NCBI Taxonomy" id="2547244"/>
    <lineage>
        <taxon>Bacteria</taxon>
        <taxon>Bacillati</taxon>
        <taxon>Actinomycetota</taxon>
        <taxon>Actinomycetes</taxon>
        <taxon>Pseudonocardiales</taxon>
        <taxon>Pseudonocardiaceae</taxon>
        <taxon>Amycolatopsis</taxon>
    </lineage>
</organism>
<evidence type="ECO:0000256" key="3">
    <source>
        <dbReference type="ARBA" id="ARBA00023172"/>
    </source>
</evidence>
<evidence type="ECO:0000313" key="6">
    <source>
        <dbReference type="Proteomes" id="UP000305546"/>
    </source>
</evidence>
<dbReference type="GO" id="GO:0003677">
    <property type="term" value="F:DNA binding"/>
    <property type="evidence" value="ECO:0007669"/>
    <property type="project" value="UniProtKB-KW"/>
</dbReference>
<dbReference type="GO" id="GO:0006310">
    <property type="term" value="P:DNA recombination"/>
    <property type="evidence" value="ECO:0007669"/>
    <property type="project" value="UniProtKB-KW"/>
</dbReference>
<dbReference type="PANTHER" id="PTHR30349:SF41">
    <property type="entry name" value="INTEGRASE_RECOMBINASE PROTEIN MJ0367-RELATED"/>
    <property type="match status" value="1"/>
</dbReference>
<dbReference type="SUPFAM" id="SSF56349">
    <property type="entry name" value="DNA breaking-rejoining enzymes"/>
    <property type="match status" value="1"/>
</dbReference>
<dbReference type="OrthoDB" id="9803188at2"/>
<dbReference type="Proteomes" id="UP000305546">
    <property type="component" value="Unassembled WGS sequence"/>
</dbReference>
<dbReference type="InterPro" id="IPR010998">
    <property type="entry name" value="Integrase_recombinase_N"/>
</dbReference>
<name>A0A5C4M3X7_9PSEU</name>
<dbReference type="InterPro" id="IPR013762">
    <property type="entry name" value="Integrase-like_cat_sf"/>
</dbReference>
<dbReference type="Pfam" id="PF00589">
    <property type="entry name" value="Phage_integrase"/>
    <property type="match status" value="1"/>
</dbReference>
<comment type="caution">
    <text evidence="5">The sequence shown here is derived from an EMBL/GenBank/DDBJ whole genome shotgun (WGS) entry which is preliminary data.</text>
</comment>
<accession>A0A5C4M3X7</accession>
<evidence type="ECO:0000259" key="4">
    <source>
        <dbReference type="PROSITE" id="PS51898"/>
    </source>
</evidence>
<evidence type="ECO:0000313" key="5">
    <source>
        <dbReference type="EMBL" id="TNC26583.1"/>
    </source>
</evidence>
<dbReference type="AlphaFoldDB" id="A0A5C4M3X7"/>
<dbReference type="InterPro" id="IPR002104">
    <property type="entry name" value="Integrase_catalytic"/>
</dbReference>
<dbReference type="PANTHER" id="PTHR30349">
    <property type="entry name" value="PHAGE INTEGRASE-RELATED"/>
    <property type="match status" value="1"/>
</dbReference>
<evidence type="ECO:0000256" key="1">
    <source>
        <dbReference type="ARBA" id="ARBA00008857"/>
    </source>
</evidence>
<dbReference type="EMBL" id="VDFW01000008">
    <property type="protein sequence ID" value="TNC26583.1"/>
    <property type="molecule type" value="Genomic_DNA"/>
</dbReference>
<sequence>MFLLSALIGEAGQQELSVTRFRKFAVRLPSGVRYWTVLDPAARTVAEADEWLLHLRLGRDCAESTTEAYATSLALFFQWCQVIEVNWPEAAGQLARFTLWLRHYDPDAVAVPARRVVRGDRRINAVLAAVREFFRHSVSIGLLDNRVLATLYDLSADRRPLEVRGEWAGTGVRCRPRHRLRASEQTVDAAGDEEVLALVRACRNARDRFIVLALWRMGLRRGELAGARVADVHFLPDSSSLGCPVTGPHLHVRRRDNINGAWAKSRRARMVPADGLVVRAFDEYLLLRQECRPARDCDFLLVNVFREPRGGPMRPQALNELLDALSRRAGLSRMIHPHMLRHGFGTNVMASGSTLDVLKELLGHRYITSTEVYLHPSDDRLREAVDRAGSPRTMARR</sequence>
<dbReference type="GO" id="GO:0015074">
    <property type="term" value="P:DNA integration"/>
    <property type="evidence" value="ECO:0007669"/>
    <property type="project" value="InterPro"/>
</dbReference>
<reference evidence="5 6" key="1">
    <citation type="submission" date="2019-06" db="EMBL/GenBank/DDBJ databases">
        <title>Amycolatopsis alkalitolerans sp. nov., isolated from Gastrodia elata Blume.</title>
        <authorList>
            <person name="Narsing Rao M.P."/>
            <person name="Li W.J."/>
        </authorList>
    </citation>
    <scope>NUCLEOTIDE SEQUENCE [LARGE SCALE GENOMIC DNA]</scope>
    <source>
        <strain evidence="5 6">SYSUP0005</strain>
    </source>
</reference>
<keyword evidence="3" id="KW-0233">DNA recombination</keyword>
<dbReference type="PROSITE" id="PS51898">
    <property type="entry name" value="TYR_RECOMBINASE"/>
    <property type="match status" value="1"/>
</dbReference>
<comment type="similarity">
    <text evidence="1">Belongs to the 'phage' integrase family.</text>
</comment>
<keyword evidence="6" id="KW-1185">Reference proteome</keyword>
<proteinExistence type="inferred from homology"/>
<protein>
    <submittedName>
        <fullName evidence="5">Site-specific integrase</fullName>
    </submittedName>
</protein>
<dbReference type="InterPro" id="IPR050090">
    <property type="entry name" value="Tyrosine_recombinase_XerCD"/>
</dbReference>
<gene>
    <name evidence="5" type="ORF">FG385_11590</name>
</gene>
<evidence type="ECO:0000256" key="2">
    <source>
        <dbReference type="ARBA" id="ARBA00023125"/>
    </source>
</evidence>
<dbReference type="Gene3D" id="1.10.443.10">
    <property type="entry name" value="Intergrase catalytic core"/>
    <property type="match status" value="1"/>
</dbReference>
<feature type="domain" description="Tyr recombinase" evidence="4">
    <location>
        <begin position="185"/>
        <end position="386"/>
    </location>
</feature>
<dbReference type="Gene3D" id="1.10.150.130">
    <property type="match status" value="1"/>
</dbReference>